<evidence type="ECO:0000313" key="2">
    <source>
        <dbReference type="EMBL" id="EJK76810.1"/>
    </source>
</evidence>
<accession>K0THC2</accession>
<comment type="caution">
    <text evidence="2">The sequence shown here is derived from an EMBL/GenBank/DDBJ whole genome shotgun (WGS) entry which is preliminary data.</text>
</comment>
<sequence>MRRRKTTRADFCEPFLFARRSLAHRIVAHPSPLAGLAPTLRPRPPTPPIAAANTQPPNQGSAALPESSPSPLHLKRYDRLANPPQVHSNIACPPEQAATVSSGGLYSRTKSSANHDSGTVEAVDPQIIDVSGLEVERCSTPPNYKEGHLQASVSGRGRL</sequence>
<dbReference type="EMBL" id="AGNL01001676">
    <property type="protein sequence ID" value="EJK76810.1"/>
    <property type="molecule type" value="Genomic_DNA"/>
</dbReference>
<feature type="region of interest" description="Disordered" evidence="1">
    <location>
        <begin position="96"/>
        <end position="119"/>
    </location>
</feature>
<feature type="compositionally biased region" description="Low complexity" evidence="1">
    <location>
        <begin position="49"/>
        <end position="72"/>
    </location>
</feature>
<organism evidence="2 3">
    <name type="scientific">Thalassiosira oceanica</name>
    <name type="common">Marine diatom</name>
    <dbReference type="NCBI Taxonomy" id="159749"/>
    <lineage>
        <taxon>Eukaryota</taxon>
        <taxon>Sar</taxon>
        <taxon>Stramenopiles</taxon>
        <taxon>Ochrophyta</taxon>
        <taxon>Bacillariophyta</taxon>
        <taxon>Coscinodiscophyceae</taxon>
        <taxon>Thalassiosirophycidae</taxon>
        <taxon>Thalassiosirales</taxon>
        <taxon>Thalassiosiraceae</taxon>
        <taxon>Thalassiosira</taxon>
    </lineage>
</organism>
<evidence type="ECO:0000256" key="1">
    <source>
        <dbReference type="SAM" id="MobiDB-lite"/>
    </source>
</evidence>
<reference evidence="2 3" key="1">
    <citation type="journal article" date="2012" name="Genome Biol.">
        <title>Genome and low-iron response of an oceanic diatom adapted to chronic iron limitation.</title>
        <authorList>
            <person name="Lommer M."/>
            <person name="Specht M."/>
            <person name="Roy A.S."/>
            <person name="Kraemer L."/>
            <person name="Andreson R."/>
            <person name="Gutowska M.A."/>
            <person name="Wolf J."/>
            <person name="Bergner S.V."/>
            <person name="Schilhabel M.B."/>
            <person name="Klostermeier U.C."/>
            <person name="Beiko R.G."/>
            <person name="Rosenstiel P."/>
            <person name="Hippler M."/>
            <person name="Laroche J."/>
        </authorList>
    </citation>
    <scope>NUCLEOTIDE SEQUENCE [LARGE SCALE GENOMIC DNA]</scope>
    <source>
        <strain evidence="2 3">CCMP1005</strain>
    </source>
</reference>
<dbReference type="AlphaFoldDB" id="K0THC2"/>
<feature type="region of interest" description="Disordered" evidence="1">
    <location>
        <begin position="33"/>
        <end position="75"/>
    </location>
</feature>
<protein>
    <submittedName>
        <fullName evidence="2">Uncharacterized protein</fullName>
    </submittedName>
</protein>
<evidence type="ECO:0000313" key="3">
    <source>
        <dbReference type="Proteomes" id="UP000266841"/>
    </source>
</evidence>
<gene>
    <name evidence="2" type="ORF">THAOC_01408</name>
</gene>
<feature type="compositionally biased region" description="Polar residues" evidence="1">
    <location>
        <begin position="98"/>
        <end position="117"/>
    </location>
</feature>
<name>K0THC2_THAOC</name>
<proteinExistence type="predicted"/>
<dbReference type="Proteomes" id="UP000266841">
    <property type="component" value="Unassembled WGS sequence"/>
</dbReference>
<keyword evidence="3" id="KW-1185">Reference proteome</keyword>